<organism evidence="1">
    <name type="scientific">hydrothermal vent metagenome</name>
    <dbReference type="NCBI Taxonomy" id="652676"/>
    <lineage>
        <taxon>unclassified sequences</taxon>
        <taxon>metagenomes</taxon>
        <taxon>ecological metagenomes</taxon>
    </lineage>
</organism>
<name>A0A3B1BY66_9ZZZZ</name>
<accession>A0A3B1BY66</accession>
<proteinExistence type="predicted"/>
<protein>
    <submittedName>
        <fullName evidence="1">Uncharacterized protein</fullName>
    </submittedName>
</protein>
<reference evidence="1" key="1">
    <citation type="submission" date="2018-06" db="EMBL/GenBank/DDBJ databases">
        <authorList>
            <person name="Zhirakovskaya E."/>
        </authorList>
    </citation>
    <scope>NUCLEOTIDE SEQUENCE</scope>
</reference>
<dbReference type="AlphaFoldDB" id="A0A3B1BY66"/>
<sequence length="144" mass="16790">MVTLYRVFSIRENYKNRDSVVVDWFCSKREKAVAPYESLIGNYHDLNQAERERAQKRIDHFLTGQEVDELKSYMDRNYGFEVRRKEIDLPISDGNKIPFFAGLPEPSAKGDYFHLSSNEKYDLSIPVSGYYDLSEPPNLISSHD</sequence>
<evidence type="ECO:0000313" key="1">
    <source>
        <dbReference type="EMBL" id="VAX16754.1"/>
    </source>
</evidence>
<gene>
    <name evidence="1" type="ORF">MNBD_NITROSPINAE01-1275</name>
</gene>
<dbReference type="EMBL" id="UOGC01000037">
    <property type="protein sequence ID" value="VAX16754.1"/>
    <property type="molecule type" value="Genomic_DNA"/>
</dbReference>